<dbReference type="RefSeq" id="WP_326702813.1">
    <property type="nucleotide sequence ID" value="NZ_CP108861.1"/>
</dbReference>
<protein>
    <recommendedName>
        <fullName evidence="2">argininosuccinate lyase</fullName>
        <ecNumber evidence="2">4.3.2.1</ecNumber>
    </recommendedName>
</protein>
<organism evidence="6 7">
    <name type="scientific">Streptomyces cyaneofuscatus</name>
    <dbReference type="NCBI Taxonomy" id="66883"/>
    <lineage>
        <taxon>Bacteria</taxon>
        <taxon>Bacillati</taxon>
        <taxon>Actinomycetota</taxon>
        <taxon>Actinomycetes</taxon>
        <taxon>Kitasatosporales</taxon>
        <taxon>Streptomycetaceae</taxon>
        <taxon>Streptomyces</taxon>
    </lineage>
</organism>
<dbReference type="PANTHER" id="PTHR43814">
    <property type="entry name" value="ARGININOSUCCINATE LYASE"/>
    <property type="match status" value="1"/>
</dbReference>
<dbReference type="InterPro" id="IPR022761">
    <property type="entry name" value="Fumarate_lyase_N"/>
</dbReference>
<feature type="domain" description="Fumarate lyase N-terminal" evidence="5">
    <location>
        <begin position="103"/>
        <end position="306"/>
    </location>
</feature>
<dbReference type="InterPro" id="IPR008948">
    <property type="entry name" value="L-Aspartase-like"/>
</dbReference>
<dbReference type="GO" id="GO:0016829">
    <property type="term" value="F:lyase activity"/>
    <property type="evidence" value="ECO:0007669"/>
    <property type="project" value="UniProtKB-KW"/>
</dbReference>
<dbReference type="Gene3D" id="1.10.40.30">
    <property type="entry name" value="Fumarase/aspartase (C-terminal domain)"/>
    <property type="match status" value="1"/>
</dbReference>
<name>A0ABZ1F454_9ACTN</name>
<sequence>MSPPEGQSAELPPVRLSGRIADDPSRLLHDEVLEPQFTYEVAAFLPWYVLVEKVLLLEHRRMALLDADQTRALAVALRAVTAGTTTADRHENLSDLAFAVERQVTGRLQDPPARWHVDRSRNDLQACVQLLHGRARMAACAEALLRCAETARRRAGAHLRTPMPGYTHLQPAQVVTPAFFLSALAECLIDGASRLADAYDRADRCPLGAGAMAGGELPWDRHTMARHLGFARSYAHPLSAVASRGWVMEFAAALSVTATALSRFVTDLMAWGGGAYGFLDLPDELSGISSAMPQKKNFPVLERIRGRTAHLTSWYIDVATSQRATSFGNSVEVAKEGSSGLEGATGTFCSLLRLLDVVLDRATFVAPAMREACEGNHLGGMSLANLLTLRHDIPWRRAQVIAGAYITEATRAGVPPEGLDAGVLTRVAAEHGHTVPDAADLLAAVRDPERLLLRKTPDGSAHPTAVEAVLADQGAQLERLRHDWRLRTETARAPLSAVDVLLDTPEPDLESTCATTTSSTR</sequence>
<comment type="pathway">
    <text evidence="1">Amino-acid biosynthesis; L-arginine biosynthesis; L-arginine from L-ornithine and carbamoyl phosphate: step 3/3.</text>
</comment>
<evidence type="ECO:0000313" key="7">
    <source>
        <dbReference type="Proteomes" id="UP001356428"/>
    </source>
</evidence>
<accession>A0ABZ1F454</accession>
<keyword evidence="3" id="KW-0028">Amino-acid biosynthesis</keyword>
<dbReference type="PRINTS" id="PR00149">
    <property type="entry name" value="FUMRATELYASE"/>
</dbReference>
<keyword evidence="3" id="KW-0055">Arginine biosynthesis</keyword>
<dbReference type="PANTHER" id="PTHR43814:SF1">
    <property type="entry name" value="ARGININOSUCCINATE LYASE"/>
    <property type="match status" value="1"/>
</dbReference>
<dbReference type="InterPro" id="IPR009049">
    <property type="entry name" value="Argininosuccinate_lyase"/>
</dbReference>
<dbReference type="EMBL" id="CP109083">
    <property type="protein sequence ID" value="WSB11208.1"/>
    <property type="molecule type" value="Genomic_DNA"/>
</dbReference>
<dbReference type="Gene3D" id="1.10.275.10">
    <property type="entry name" value="Fumarase/aspartase (N-terminal domain)"/>
    <property type="match status" value="1"/>
</dbReference>
<evidence type="ECO:0000256" key="2">
    <source>
        <dbReference type="ARBA" id="ARBA00012338"/>
    </source>
</evidence>
<dbReference type="InterPro" id="IPR024083">
    <property type="entry name" value="Fumarase/histidase_N"/>
</dbReference>
<gene>
    <name evidence="6" type="ORF">OG849_30130</name>
</gene>
<dbReference type="PRINTS" id="PR00145">
    <property type="entry name" value="ARGSUCLYASE"/>
</dbReference>
<evidence type="ECO:0000259" key="5">
    <source>
        <dbReference type="Pfam" id="PF00206"/>
    </source>
</evidence>
<dbReference type="EC" id="4.3.2.1" evidence="2"/>
<reference evidence="6 7" key="1">
    <citation type="submission" date="2022-10" db="EMBL/GenBank/DDBJ databases">
        <title>The complete genomes of actinobacterial strains from the NBC collection.</title>
        <authorList>
            <person name="Joergensen T.S."/>
            <person name="Alvarez Arevalo M."/>
            <person name="Sterndorff E.B."/>
            <person name="Faurdal D."/>
            <person name="Vuksanovic O."/>
            <person name="Mourched A.-S."/>
            <person name="Charusanti P."/>
            <person name="Shaw S."/>
            <person name="Blin K."/>
            <person name="Weber T."/>
        </authorList>
    </citation>
    <scope>NUCLEOTIDE SEQUENCE [LARGE SCALE GENOMIC DNA]</scope>
    <source>
        <strain evidence="6 7">NBC 01792</strain>
    </source>
</reference>
<dbReference type="Proteomes" id="UP001356428">
    <property type="component" value="Chromosome"/>
</dbReference>
<evidence type="ECO:0000313" key="6">
    <source>
        <dbReference type="EMBL" id="WSB11208.1"/>
    </source>
</evidence>
<keyword evidence="7" id="KW-1185">Reference proteome</keyword>
<evidence type="ECO:0000256" key="1">
    <source>
        <dbReference type="ARBA" id="ARBA00004941"/>
    </source>
</evidence>
<keyword evidence="4 6" id="KW-0456">Lyase</keyword>
<dbReference type="InterPro" id="IPR000362">
    <property type="entry name" value="Fumarate_lyase_fam"/>
</dbReference>
<proteinExistence type="predicted"/>
<dbReference type="Gene3D" id="1.20.200.10">
    <property type="entry name" value="Fumarase/aspartase (Central domain)"/>
    <property type="match status" value="1"/>
</dbReference>
<evidence type="ECO:0000256" key="3">
    <source>
        <dbReference type="ARBA" id="ARBA00022571"/>
    </source>
</evidence>
<dbReference type="Pfam" id="PF00206">
    <property type="entry name" value="Lyase_1"/>
    <property type="match status" value="1"/>
</dbReference>
<evidence type="ECO:0000256" key="4">
    <source>
        <dbReference type="ARBA" id="ARBA00023239"/>
    </source>
</evidence>
<dbReference type="SUPFAM" id="SSF48557">
    <property type="entry name" value="L-aspartase-like"/>
    <property type="match status" value="1"/>
</dbReference>